<dbReference type="InterPro" id="IPR025375">
    <property type="entry name" value="DUF4365"/>
</dbReference>
<reference evidence="3 4" key="1">
    <citation type="journal article" date="2019" name="Int. J. Syst. Evol. Microbiol.">
        <title>The Global Catalogue of Microorganisms (GCM) 10K type strain sequencing project: providing services to taxonomists for standard genome sequencing and annotation.</title>
        <authorList>
            <consortium name="The Broad Institute Genomics Platform"/>
            <consortium name="The Broad Institute Genome Sequencing Center for Infectious Disease"/>
            <person name="Wu L."/>
            <person name="Ma J."/>
        </authorList>
    </citation>
    <scope>NUCLEOTIDE SEQUENCE [LARGE SCALE GENOMIC DNA]</scope>
    <source>
        <strain evidence="3 4">JCM 15900</strain>
    </source>
</reference>
<evidence type="ECO:0000259" key="2">
    <source>
        <dbReference type="Pfam" id="PF14280"/>
    </source>
</evidence>
<keyword evidence="4" id="KW-1185">Reference proteome</keyword>
<dbReference type="EMBL" id="BAAAPZ010000011">
    <property type="protein sequence ID" value="GAA2101705.1"/>
    <property type="molecule type" value="Genomic_DNA"/>
</dbReference>
<proteinExistence type="predicted"/>
<protein>
    <recommendedName>
        <fullName evidence="2">DUF4365 domain-containing protein</fullName>
    </recommendedName>
</protein>
<feature type="domain" description="DUF4365" evidence="2">
    <location>
        <begin position="21"/>
        <end position="148"/>
    </location>
</feature>
<evidence type="ECO:0000313" key="3">
    <source>
        <dbReference type="EMBL" id="GAA2101705.1"/>
    </source>
</evidence>
<evidence type="ECO:0000256" key="1">
    <source>
        <dbReference type="SAM" id="MobiDB-lite"/>
    </source>
</evidence>
<evidence type="ECO:0000313" key="4">
    <source>
        <dbReference type="Proteomes" id="UP001500984"/>
    </source>
</evidence>
<comment type="caution">
    <text evidence="3">The sequence shown here is derived from an EMBL/GenBank/DDBJ whole genome shotgun (WGS) entry which is preliminary data.</text>
</comment>
<feature type="compositionally biased region" description="Low complexity" evidence="1">
    <location>
        <begin position="276"/>
        <end position="291"/>
    </location>
</feature>
<organism evidence="3 4">
    <name type="scientific">Brevibacterium salitolerans</name>
    <dbReference type="NCBI Taxonomy" id="1403566"/>
    <lineage>
        <taxon>Bacteria</taxon>
        <taxon>Bacillati</taxon>
        <taxon>Actinomycetota</taxon>
        <taxon>Actinomycetes</taxon>
        <taxon>Micrococcales</taxon>
        <taxon>Brevibacteriaceae</taxon>
        <taxon>Brevibacterium</taxon>
    </lineage>
</organism>
<name>A0ABN2X040_9MICO</name>
<gene>
    <name evidence="3" type="ORF">GCM10009823_24630</name>
</gene>
<dbReference type="Proteomes" id="UP001500984">
    <property type="component" value="Unassembled WGS sequence"/>
</dbReference>
<dbReference type="RefSeq" id="WP_291792512.1">
    <property type="nucleotide sequence ID" value="NZ_BAAAPZ010000011.1"/>
</dbReference>
<sequence>MDRDEVPPRPSIPPSHVTSRNAVNVLRLLLEEHGYVVDEIAGTSDFGEDLHVSFGEGNARTGYVVAVQVKGGVSYRRGQGYQVPVEKHAANWSESNIPVACVVHDPEKRSLFWANASKQLRHAKLTMQEIQAITVPHSSPLTAESLPAFVAEMRGYIDGTRDIANAIEELTGIAVSPRDYIAYSPNIYGERMAFIQRFGTDHALLVHDDLEPHPIPITPDDLLLPGTDRHRQLVPHELLKRTPLLGEYILNPDEAMWLISCFANSQWNRTRHSTDSDSSSQASSSAASSSR</sequence>
<dbReference type="Pfam" id="PF14280">
    <property type="entry name" value="DUF4365"/>
    <property type="match status" value="1"/>
</dbReference>
<feature type="region of interest" description="Disordered" evidence="1">
    <location>
        <begin position="270"/>
        <end position="291"/>
    </location>
</feature>
<accession>A0ABN2X040</accession>